<dbReference type="STRING" id="3641.A0A061GSB1"/>
<proteinExistence type="predicted"/>
<dbReference type="PANTHER" id="PTHR34940:SF4">
    <property type="entry name" value="OS02G0581100 PROTEIN"/>
    <property type="match status" value="1"/>
</dbReference>
<dbReference type="Proteomes" id="UP000026915">
    <property type="component" value="Chromosome 9"/>
</dbReference>
<dbReference type="PANTHER" id="PTHR34940">
    <property type="entry name" value="PHOTOSYSTEM II 5 KDA PROTEIN, CHLOROPLASTIC"/>
    <property type="match status" value="1"/>
</dbReference>
<dbReference type="EMBL" id="CM001887">
    <property type="protein sequence ID" value="EOY32695.1"/>
    <property type="molecule type" value="Genomic_DNA"/>
</dbReference>
<dbReference type="AlphaFoldDB" id="A0A061GSB1"/>
<accession>A0A061GSB1</accession>
<dbReference type="eggNOG" id="ENOG502S9YJ">
    <property type="taxonomic scope" value="Eukaryota"/>
</dbReference>
<evidence type="ECO:0000313" key="2">
    <source>
        <dbReference type="EMBL" id="EOY32695.1"/>
    </source>
</evidence>
<name>A0A061GSB1_THECC</name>
<feature type="compositionally biased region" description="Basic and acidic residues" evidence="1">
    <location>
        <begin position="40"/>
        <end position="53"/>
    </location>
</feature>
<gene>
    <name evidence="2" type="ORF">TCM_040723</name>
</gene>
<reference evidence="2 3" key="1">
    <citation type="journal article" date="2013" name="Genome Biol.">
        <title>The genome sequence of the most widely cultivated cacao type and its use to identify candidate genes regulating pod color.</title>
        <authorList>
            <person name="Motamayor J.C."/>
            <person name="Mockaitis K."/>
            <person name="Schmutz J."/>
            <person name="Haiminen N."/>
            <person name="Iii D.L."/>
            <person name="Cornejo O."/>
            <person name="Findley S.D."/>
            <person name="Zheng P."/>
            <person name="Utro F."/>
            <person name="Royaert S."/>
            <person name="Saski C."/>
            <person name="Jenkins J."/>
            <person name="Podicheti R."/>
            <person name="Zhao M."/>
            <person name="Scheffler B.E."/>
            <person name="Stack J.C."/>
            <person name="Feltus F.A."/>
            <person name="Mustiga G.M."/>
            <person name="Amores F."/>
            <person name="Phillips W."/>
            <person name="Marelli J.P."/>
            <person name="May G.D."/>
            <person name="Shapiro H."/>
            <person name="Ma J."/>
            <person name="Bustamante C.D."/>
            <person name="Schnell R.J."/>
            <person name="Main D."/>
            <person name="Gilbert D."/>
            <person name="Parida L."/>
            <person name="Kuhn D.N."/>
        </authorList>
    </citation>
    <scope>NUCLEOTIDE SEQUENCE [LARGE SCALE GENOMIC DNA]</scope>
    <source>
        <strain evidence="3">cv. Matina 1-6</strain>
    </source>
</reference>
<keyword evidence="3" id="KW-1185">Reference proteome</keyword>
<dbReference type="InterPro" id="IPR040296">
    <property type="entry name" value="PSBT"/>
</dbReference>
<feature type="region of interest" description="Disordered" evidence="1">
    <location>
        <begin position="34"/>
        <end position="53"/>
    </location>
</feature>
<evidence type="ECO:0000313" key="3">
    <source>
        <dbReference type="Proteomes" id="UP000026915"/>
    </source>
</evidence>
<organism evidence="2 3">
    <name type="scientific">Theobroma cacao</name>
    <name type="common">Cacao</name>
    <name type="synonym">Cocoa</name>
    <dbReference type="NCBI Taxonomy" id="3641"/>
    <lineage>
        <taxon>Eukaryota</taxon>
        <taxon>Viridiplantae</taxon>
        <taxon>Streptophyta</taxon>
        <taxon>Embryophyta</taxon>
        <taxon>Tracheophyta</taxon>
        <taxon>Spermatophyta</taxon>
        <taxon>Magnoliopsida</taxon>
        <taxon>eudicotyledons</taxon>
        <taxon>Gunneridae</taxon>
        <taxon>Pentapetalae</taxon>
        <taxon>rosids</taxon>
        <taxon>malvids</taxon>
        <taxon>Malvales</taxon>
        <taxon>Malvaceae</taxon>
        <taxon>Byttnerioideae</taxon>
        <taxon>Theobroma</taxon>
    </lineage>
</organism>
<dbReference type="Gramene" id="EOY32695">
    <property type="protein sequence ID" value="EOY32695"/>
    <property type="gene ID" value="TCM_040723"/>
</dbReference>
<sequence length="122" mass="12999">MASMSMTASLLPSTSSTWTRLPSTTARRGVIVAKASEAAEGEKGSRELKQGSNNRRRELVFAAAAAAACSIANVAMGAEDPKAGTPEAKKKYAPICVTMPTARVCHNLNFNYIGLELIRGRW</sequence>
<dbReference type="OMA" id="NDNMKEN"/>
<evidence type="ECO:0000256" key="1">
    <source>
        <dbReference type="SAM" id="MobiDB-lite"/>
    </source>
</evidence>
<feature type="region of interest" description="Disordered" evidence="1">
    <location>
        <begin position="1"/>
        <end position="22"/>
    </location>
</feature>
<dbReference type="HOGENOM" id="CLU_145081_1_0_1"/>
<protein>
    <submittedName>
        <fullName evidence="2">Photosystem II 5 kD protein, putative</fullName>
    </submittedName>
</protein>
<dbReference type="InParanoid" id="A0A061GSB1"/>